<evidence type="ECO:0000313" key="13">
    <source>
        <dbReference type="EMBL" id="MSS63414.1"/>
    </source>
</evidence>
<dbReference type="Gene3D" id="3.40.50.2300">
    <property type="match status" value="1"/>
</dbReference>
<dbReference type="AlphaFoldDB" id="A0A6L5XXQ5"/>
<dbReference type="SMART" id="SM00448">
    <property type="entry name" value="REC"/>
    <property type="match status" value="1"/>
</dbReference>
<keyword evidence="4 10" id="KW-0597">Phosphoprotein</keyword>
<dbReference type="CDD" id="cd17536">
    <property type="entry name" value="REC_YesN-like"/>
    <property type="match status" value="1"/>
</dbReference>
<dbReference type="PANTHER" id="PTHR42713:SF3">
    <property type="entry name" value="TRANSCRIPTIONAL REGULATORY PROTEIN HPTR"/>
    <property type="match status" value="1"/>
</dbReference>
<dbReference type="PROSITE" id="PS00041">
    <property type="entry name" value="HTH_ARAC_FAMILY_1"/>
    <property type="match status" value="1"/>
</dbReference>
<dbReference type="GO" id="GO:0003700">
    <property type="term" value="F:DNA-binding transcription factor activity"/>
    <property type="evidence" value="ECO:0007669"/>
    <property type="project" value="InterPro"/>
</dbReference>
<evidence type="ECO:0000259" key="12">
    <source>
        <dbReference type="PROSITE" id="PS50110"/>
    </source>
</evidence>
<dbReference type="Pfam" id="PF00072">
    <property type="entry name" value="Response_reg"/>
    <property type="match status" value="1"/>
</dbReference>
<comment type="subcellular location">
    <subcellularLocation>
        <location evidence="1">Cytoplasm</location>
    </subcellularLocation>
</comment>
<proteinExistence type="predicted"/>
<dbReference type="SUPFAM" id="SSF52172">
    <property type="entry name" value="CheY-like"/>
    <property type="match status" value="1"/>
</dbReference>
<dbReference type="PRINTS" id="PR00032">
    <property type="entry name" value="HTHARAC"/>
</dbReference>
<dbReference type="SUPFAM" id="SSF46689">
    <property type="entry name" value="Homeodomain-like"/>
    <property type="match status" value="2"/>
</dbReference>
<feature type="domain" description="HTH araC/xylS-type" evidence="11">
    <location>
        <begin position="430"/>
        <end position="529"/>
    </location>
</feature>
<dbReference type="PROSITE" id="PS50110">
    <property type="entry name" value="RESPONSE_REGULATORY"/>
    <property type="match status" value="1"/>
</dbReference>
<evidence type="ECO:0000256" key="10">
    <source>
        <dbReference type="PROSITE-ProRule" id="PRU00169"/>
    </source>
</evidence>
<evidence type="ECO:0000256" key="1">
    <source>
        <dbReference type="ARBA" id="ARBA00004496"/>
    </source>
</evidence>
<dbReference type="PANTHER" id="PTHR42713">
    <property type="entry name" value="HISTIDINE KINASE-RELATED"/>
    <property type="match status" value="1"/>
</dbReference>
<dbReference type="EMBL" id="VUMT01000007">
    <property type="protein sequence ID" value="MSS63414.1"/>
    <property type="molecule type" value="Genomic_DNA"/>
</dbReference>
<sequence>MRMDLLKLLLVDDEAIILKGLAETYDWEQMGYQVVGTADSGEAALALIEDEEPDLVITDIRMKKVSGLELIERTKCSHPEIKFVVVSAYRDFEYARQACQNGALSYLVKPIDDEELEKIMKEAYQLCEREKEKNKRYENWKKILVDNQDSFLSQMIERYVKDLINANELNQLAKNLSRDMQVQNYYAAVCADIDIIHKVENQVEFEMKQYALFTSLEKRMKENYEMWKYANTDGSHVYLVNLLQESDISHLKQLVEEIKEECEYRVIVAISNRYAGLGGMKTAYKQVLKLYHIACEVGAGLLSMSKESNIGVDTQYSVDIENDILRSLRQNSQEQLKAAFEKIVYSLPSDERIAKTYLHRLAVQAEVMLDDSYEISDSLKMGFSNFYSMLEQHNLMRIIDILYKLFGMVIEERKTSAPVMAEEYFSDYMNEALEYIHKHLQDEELSITVVAEKVFLNPVYFGRFFKNVMGITFKRYVLNQRMECAKTLILQGKESIAEIANMVGIPNPSYFSQLFKQATGLLPSEYKKEQSI</sequence>
<feature type="modified residue" description="4-aspartylphosphate" evidence="10">
    <location>
        <position position="59"/>
    </location>
</feature>
<evidence type="ECO:0000256" key="6">
    <source>
        <dbReference type="ARBA" id="ARBA00023015"/>
    </source>
</evidence>
<keyword evidence="14" id="KW-1185">Reference proteome</keyword>
<evidence type="ECO:0000256" key="7">
    <source>
        <dbReference type="ARBA" id="ARBA00023125"/>
    </source>
</evidence>
<dbReference type="InterPro" id="IPR018060">
    <property type="entry name" value="HTH_AraC"/>
</dbReference>
<keyword evidence="3" id="KW-0963">Cytoplasm</keyword>
<evidence type="ECO:0000259" key="11">
    <source>
        <dbReference type="PROSITE" id="PS01124"/>
    </source>
</evidence>
<evidence type="ECO:0000313" key="14">
    <source>
        <dbReference type="Proteomes" id="UP000482209"/>
    </source>
</evidence>
<evidence type="ECO:0000256" key="2">
    <source>
        <dbReference type="ARBA" id="ARBA00018672"/>
    </source>
</evidence>
<evidence type="ECO:0000256" key="5">
    <source>
        <dbReference type="ARBA" id="ARBA00023012"/>
    </source>
</evidence>
<evidence type="ECO:0000256" key="4">
    <source>
        <dbReference type="ARBA" id="ARBA00022553"/>
    </source>
</evidence>
<dbReference type="Gene3D" id="1.10.10.60">
    <property type="entry name" value="Homeodomain-like"/>
    <property type="match status" value="2"/>
</dbReference>
<evidence type="ECO:0000256" key="3">
    <source>
        <dbReference type="ARBA" id="ARBA00022490"/>
    </source>
</evidence>
<dbReference type="Pfam" id="PF12833">
    <property type="entry name" value="HTH_18"/>
    <property type="match status" value="1"/>
</dbReference>
<accession>A0A6L5XXQ5</accession>
<dbReference type="InterPro" id="IPR018062">
    <property type="entry name" value="HTH_AraC-typ_CS"/>
</dbReference>
<dbReference type="PROSITE" id="PS01124">
    <property type="entry name" value="HTH_ARAC_FAMILY_2"/>
    <property type="match status" value="1"/>
</dbReference>
<dbReference type="InterPro" id="IPR009057">
    <property type="entry name" value="Homeodomain-like_sf"/>
</dbReference>
<dbReference type="Proteomes" id="UP000482209">
    <property type="component" value="Unassembled WGS sequence"/>
</dbReference>
<name>A0A6L5XXQ5_9FIRM</name>
<dbReference type="InterPro" id="IPR011006">
    <property type="entry name" value="CheY-like_superfamily"/>
</dbReference>
<reference evidence="13 14" key="1">
    <citation type="submission" date="2019-08" db="EMBL/GenBank/DDBJ databases">
        <title>In-depth cultivation of the pig gut microbiome towards novel bacterial diversity and tailored functional studies.</title>
        <authorList>
            <person name="Wylensek D."/>
            <person name="Hitch T.C.A."/>
            <person name="Clavel T."/>
        </authorList>
    </citation>
    <scope>NUCLEOTIDE SEQUENCE [LARGE SCALE GENOMIC DNA]</scope>
    <source>
        <strain evidence="13 14">WCA-693-APC-MOT-I</strain>
    </source>
</reference>
<dbReference type="GO" id="GO:0000160">
    <property type="term" value="P:phosphorelay signal transduction system"/>
    <property type="evidence" value="ECO:0007669"/>
    <property type="project" value="UniProtKB-KW"/>
</dbReference>
<comment type="caution">
    <text evidence="13">The sequence shown here is derived from an EMBL/GenBank/DDBJ whole genome shotgun (WGS) entry which is preliminary data.</text>
</comment>
<keyword evidence="5" id="KW-0902">Two-component regulatory system</keyword>
<evidence type="ECO:0000256" key="8">
    <source>
        <dbReference type="ARBA" id="ARBA00023163"/>
    </source>
</evidence>
<dbReference type="SMART" id="SM00342">
    <property type="entry name" value="HTH_ARAC"/>
    <property type="match status" value="1"/>
</dbReference>
<dbReference type="GO" id="GO:0043565">
    <property type="term" value="F:sequence-specific DNA binding"/>
    <property type="evidence" value="ECO:0007669"/>
    <property type="project" value="InterPro"/>
</dbReference>
<organism evidence="13 14">
    <name type="scientific">Velocimicrobium porci</name>
    <dbReference type="NCBI Taxonomy" id="2606634"/>
    <lineage>
        <taxon>Bacteria</taxon>
        <taxon>Bacillati</taxon>
        <taxon>Bacillota</taxon>
        <taxon>Clostridia</taxon>
        <taxon>Lachnospirales</taxon>
        <taxon>Lachnospiraceae</taxon>
        <taxon>Velocimicrobium</taxon>
    </lineage>
</organism>
<keyword evidence="7" id="KW-0238">DNA-binding</keyword>
<gene>
    <name evidence="13" type="ORF">FYJ58_05925</name>
</gene>
<comment type="function">
    <text evidence="9">May play the central regulatory role in sporulation. It may be an element of the effector pathway responsible for the activation of sporulation genes in response to nutritional stress. Spo0A may act in concert with spo0H (a sigma factor) to control the expression of some genes that are critical to the sporulation process.</text>
</comment>
<dbReference type="InterPro" id="IPR020449">
    <property type="entry name" value="Tscrpt_reg_AraC-type_HTH"/>
</dbReference>
<feature type="domain" description="Response regulatory" evidence="12">
    <location>
        <begin position="7"/>
        <end position="124"/>
    </location>
</feature>
<dbReference type="InterPro" id="IPR001789">
    <property type="entry name" value="Sig_transdc_resp-reg_receiver"/>
</dbReference>
<evidence type="ECO:0000256" key="9">
    <source>
        <dbReference type="ARBA" id="ARBA00024867"/>
    </source>
</evidence>
<protein>
    <recommendedName>
        <fullName evidence="2">Stage 0 sporulation protein A homolog</fullName>
    </recommendedName>
</protein>
<keyword evidence="8" id="KW-0804">Transcription</keyword>
<dbReference type="GO" id="GO:0005737">
    <property type="term" value="C:cytoplasm"/>
    <property type="evidence" value="ECO:0007669"/>
    <property type="project" value="UniProtKB-SubCell"/>
</dbReference>
<keyword evidence="6" id="KW-0805">Transcription regulation</keyword>
<dbReference type="InterPro" id="IPR051552">
    <property type="entry name" value="HptR"/>
</dbReference>